<dbReference type="AlphaFoldDB" id="A0A7X8XVF4"/>
<dbReference type="EMBL" id="JABAIL010000002">
    <property type="protein sequence ID" value="NLR91010.1"/>
    <property type="molecule type" value="Genomic_DNA"/>
</dbReference>
<comment type="caution">
    <text evidence="2">The sequence shown here is derived from an EMBL/GenBank/DDBJ whole genome shotgun (WGS) entry which is preliminary data.</text>
</comment>
<protein>
    <submittedName>
        <fullName evidence="2">Uncharacterized protein</fullName>
    </submittedName>
</protein>
<sequence length="67" mass="7798">MEQLIKITIQVSQFYLFIGILFAIFFILRGGKNLDTKYSNAPIVAKIIWIPATILLWVYLLPKTIRK</sequence>
<keyword evidence="3" id="KW-1185">Reference proteome</keyword>
<keyword evidence="1" id="KW-0472">Membrane</keyword>
<gene>
    <name evidence="2" type="ORF">HGP29_07315</name>
</gene>
<feature type="transmembrane region" description="Helical" evidence="1">
    <location>
        <begin position="12"/>
        <end position="31"/>
    </location>
</feature>
<accession>A0A7X8XVF4</accession>
<organism evidence="2 3">
    <name type="scientific">Flammeovirga agarivorans</name>
    <dbReference type="NCBI Taxonomy" id="2726742"/>
    <lineage>
        <taxon>Bacteria</taxon>
        <taxon>Pseudomonadati</taxon>
        <taxon>Bacteroidota</taxon>
        <taxon>Cytophagia</taxon>
        <taxon>Cytophagales</taxon>
        <taxon>Flammeovirgaceae</taxon>
        <taxon>Flammeovirga</taxon>
    </lineage>
</organism>
<reference evidence="2 3" key="1">
    <citation type="submission" date="2020-04" db="EMBL/GenBank/DDBJ databases">
        <title>Flammeovirga sp. SR4, a novel species isolated from seawater.</title>
        <authorList>
            <person name="Wang X."/>
        </authorList>
    </citation>
    <scope>NUCLEOTIDE SEQUENCE [LARGE SCALE GENOMIC DNA]</scope>
    <source>
        <strain evidence="2 3">SR4</strain>
    </source>
</reference>
<evidence type="ECO:0000256" key="1">
    <source>
        <dbReference type="SAM" id="Phobius"/>
    </source>
</evidence>
<evidence type="ECO:0000313" key="2">
    <source>
        <dbReference type="EMBL" id="NLR91010.1"/>
    </source>
</evidence>
<keyword evidence="1" id="KW-0812">Transmembrane</keyword>
<dbReference type="RefSeq" id="WP_168881715.1">
    <property type="nucleotide sequence ID" value="NZ_JABAIL010000002.1"/>
</dbReference>
<keyword evidence="1" id="KW-1133">Transmembrane helix</keyword>
<feature type="transmembrane region" description="Helical" evidence="1">
    <location>
        <begin position="43"/>
        <end position="61"/>
    </location>
</feature>
<name>A0A7X8XVF4_9BACT</name>
<dbReference type="Proteomes" id="UP000585050">
    <property type="component" value="Unassembled WGS sequence"/>
</dbReference>
<proteinExistence type="predicted"/>
<evidence type="ECO:0000313" key="3">
    <source>
        <dbReference type="Proteomes" id="UP000585050"/>
    </source>
</evidence>